<name>A0A2H9TLN9_9FUNG</name>
<protein>
    <submittedName>
        <fullName evidence="1">Uncharacterized protein</fullName>
    </submittedName>
</protein>
<dbReference type="AlphaFoldDB" id="A0A2H9TLN9"/>
<keyword evidence="2" id="KW-1185">Reference proteome</keyword>
<dbReference type="SUPFAM" id="SSF81301">
    <property type="entry name" value="Nucleotidyltransferase"/>
    <property type="match status" value="1"/>
</dbReference>
<reference evidence="1 2" key="1">
    <citation type="submission" date="2016-10" db="EMBL/GenBank/DDBJ databases">
        <title>The genome of Paramicrosporidium saccamoebae is the missing link in understanding Cryptomycota and Microsporidia evolution.</title>
        <authorList>
            <person name="Quandt C.A."/>
            <person name="Beaudet D."/>
            <person name="Corsaro D."/>
            <person name="Michel R."/>
            <person name="Corradi N."/>
            <person name="James T."/>
        </authorList>
    </citation>
    <scope>NUCLEOTIDE SEQUENCE [LARGE SCALE GENOMIC DNA]</scope>
    <source>
        <strain evidence="1 2">KSL3</strain>
    </source>
</reference>
<dbReference type="InterPro" id="IPR043519">
    <property type="entry name" value="NT_sf"/>
</dbReference>
<organism evidence="1 2">
    <name type="scientific">Paramicrosporidium saccamoebae</name>
    <dbReference type="NCBI Taxonomy" id="1246581"/>
    <lineage>
        <taxon>Eukaryota</taxon>
        <taxon>Fungi</taxon>
        <taxon>Fungi incertae sedis</taxon>
        <taxon>Cryptomycota</taxon>
        <taxon>Cryptomycota incertae sedis</taxon>
        <taxon>Paramicrosporidium</taxon>
    </lineage>
</organism>
<proteinExistence type="predicted"/>
<dbReference type="Proteomes" id="UP000240830">
    <property type="component" value="Unassembled WGS sequence"/>
</dbReference>
<evidence type="ECO:0000313" key="1">
    <source>
        <dbReference type="EMBL" id="PJF18673.1"/>
    </source>
</evidence>
<comment type="caution">
    <text evidence="1">The sequence shown here is derived from an EMBL/GenBank/DDBJ whole genome shotgun (WGS) entry which is preliminary data.</text>
</comment>
<sequence length="223" mass="25411">MLALRLLRRGLFQRLQWYSKTNAVNLDLDSNVNIDPISNPINTLYADPTVAVPADPAGALREFYKEEFKAKEMVKPMYSAEPASLSLQSVLDVIQSESNANVTTYANLHSSVDLQSPAQIVLQLETVRERFRPFLKDRLHYEGLDSKEPDWIILDLQVARVHIFSPEARIDYGIDEKFQAAQHEAGETPEEILEKIAESMPRRIAGDPSVLYRKNEEKKNPFL</sequence>
<evidence type="ECO:0000313" key="2">
    <source>
        <dbReference type="Proteomes" id="UP000240830"/>
    </source>
</evidence>
<dbReference type="OrthoDB" id="21330at2759"/>
<gene>
    <name evidence="1" type="ORF">PSACC_01516</name>
</gene>
<accession>A0A2H9TLN9</accession>
<dbReference type="Gene3D" id="3.30.460.10">
    <property type="entry name" value="Beta Polymerase, domain 2"/>
    <property type="match status" value="1"/>
</dbReference>
<dbReference type="Pfam" id="PF02410">
    <property type="entry name" value="RsfS"/>
    <property type="match status" value="1"/>
</dbReference>
<dbReference type="EMBL" id="MTSL01000107">
    <property type="protein sequence ID" value="PJF18673.1"/>
    <property type="molecule type" value="Genomic_DNA"/>
</dbReference>